<dbReference type="InterPro" id="IPR015813">
    <property type="entry name" value="Pyrv/PenolPyrv_kinase-like_dom"/>
</dbReference>
<proteinExistence type="predicted"/>
<accession>A0A3B0RZJ3</accession>
<evidence type="ECO:0000313" key="1">
    <source>
        <dbReference type="EMBL" id="VAV93678.1"/>
    </source>
</evidence>
<dbReference type="InterPro" id="IPR040442">
    <property type="entry name" value="Pyrv_kinase-like_dom_sf"/>
</dbReference>
<dbReference type="PANTHER" id="PTHR42905">
    <property type="entry name" value="PHOSPHOENOLPYRUVATE CARBOXYLASE"/>
    <property type="match status" value="1"/>
</dbReference>
<dbReference type="Pfam" id="PF13714">
    <property type="entry name" value="PEP_mutase"/>
    <property type="match status" value="1"/>
</dbReference>
<dbReference type="Gene3D" id="3.20.20.60">
    <property type="entry name" value="Phosphoenolpyruvate-binding domains"/>
    <property type="match status" value="1"/>
</dbReference>
<keyword evidence="1" id="KW-0808">Transferase</keyword>
<dbReference type="InterPro" id="IPR039556">
    <property type="entry name" value="ICL/PEPM"/>
</dbReference>
<name>A0A3B0RZJ3_9ZZZZ</name>
<protein>
    <submittedName>
        <fullName evidence="1">Probable carboxyvinyl-carboxyphosphonate phosphorylmutase</fullName>
        <ecNumber evidence="1">2.7.8.23</ecNumber>
    </submittedName>
</protein>
<organism evidence="1">
    <name type="scientific">hydrothermal vent metagenome</name>
    <dbReference type="NCBI Taxonomy" id="652676"/>
    <lineage>
        <taxon>unclassified sequences</taxon>
        <taxon>metagenomes</taxon>
        <taxon>ecological metagenomes</taxon>
    </lineage>
</organism>
<dbReference type="SUPFAM" id="SSF51621">
    <property type="entry name" value="Phosphoenolpyruvate/pyruvate domain"/>
    <property type="match status" value="1"/>
</dbReference>
<sequence length="273" mass="28445">MTTMDEKTNRFRALHRPGAPFVIPNPWDVGSARMLEGLGFKALATTSSGFALTKGRRDYSVTRDEALNHCRDIAGAVDVPVTADLENGFGARPEDAAETIRLAAQTPLCGGSIEDASGDADNPVFSQSLAIERIAAAAQAAQAAPNEFLLTARAEAFLYGRGDLDEIITRLNRFADAGADILYAPGLPDMDAVRAVCGGVSKPVNVLIIGKLTQHSVAEFADAGAARLSVGGGLAWSAYGTLADAATMLTDGSFDALTANSDGAKTVAQFLPE</sequence>
<dbReference type="PANTHER" id="PTHR42905:SF16">
    <property type="entry name" value="CARBOXYPHOSPHONOENOLPYRUVATE PHOSPHONOMUTASE-LIKE PROTEIN (AFU_ORTHOLOGUE AFUA_5G07230)"/>
    <property type="match status" value="1"/>
</dbReference>
<dbReference type="EC" id="2.7.8.23" evidence="1"/>
<dbReference type="EMBL" id="UOEH01000121">
    <property type="protein sequence ID" value="VAV93678.1"/>
    <property type="molecule type" value="Genomic_DNA"/>
</dbReference>
<dbReference type="AlphaFoldDB" id="A0A3B0RZJ3"/>
<dbReference type="CDD" id="cd00377">
    <property type="entry name" value="ICL_PEPM"/>
    <property type="match status" value="1"/>
</dbReference>
<gene>
    <name evidence="1" type="ORF">MNBD_ALPHA05-1648</name>
</gene>
<reference evidence="1" key="1">
    <citation type="submission" date="2018-06" db="EMBL/GenBank/DDBJ databases">
        <authorList>
            <person name="Zhirakovskaya E."/>
        </authorList>
    </citation>
    <scope>NUCLEOTIDE SEQUENCE</scope>
</reference>
<dbReference type="GO" id="GO:0008807">
    <property type="term" value="F:carboxyvinyl-carboxyphosphonate phosphorylmutase activity"/>
    <property type="evidence" value="ECO:0007669"/>
    <property type="project" value="UniProtKB-EC"/>
</dbReference>